<gene>
    <name evidence="1" type="ORF">AAFF_G00430020</name>
</gene>
<reference evidence="1" key="1">
    <citation type="journal article" date="2023" name="Science">
        <title>Genome structures resolve the early diversification of teleost fishes.</title>
        <authorList>
            <person name="Parey E."/>
            <person name="Louis A."/>
            <person name="Montfort J."/>
            <person name="Bouchez O."/>
            <person name="Roques C."/>
            <person name="Iampietro C."/>
            <person name="Lluch J."/>
            <person name="Castinel A."/>
            <person name="Donnadieu C."/>
            <person name="Desvignes T."/>
            <person name="Floi Bucao C."/>
            <person name="Jouanno E."/>
            <person name="Wen M."/>
            <person name="Mejri S."/>
            <person name="Dirks R."/>
            <person name="Jansen H."/>
            <person name="Henkel C."/>
            <person name="Chen W.J."/>
            <person name="Zahm M."/>
            <person name="Cabau C."/>
            <person name="Klopp C."/>
            <person name="Thompson A.W."/>
            <person name="Robinson-Rechavi M."/>
            <person name="Braasch I."/>
            <person name="Lecointre G."/>
            <person name="Bobe J."/>
            <person name="Postlethwait J.H."/>
            <person name="Berthelot C."/>
            <person name="Roest Crollius H."/>
            <person name="Guiguen Y."/>
        </authorList>
    </citation>
    <scope>NUCLEOTIDE SEQUENCE</scope>
    <source>
        <strain evidence="1">NC1722</strain>
    </source>
</reference>
<proteinExistence type="predicted"/>
<dbReference type="EMBL" id="JAINUG010000092">
    <property type="protein sequence ID" value="KAJ8398158.1"/>
    <property type="molecule type" value="Genomic_DNA"/>
</dbReference>
<evidence type="ECO:0000313" key="2">
    <source>
        <dbReference type="Proteomes" id="UP001221898"/>
    </source>
</evidence>
<accession>A0AAD7WIK8</accession>
<comment type="caution">
    <text evidence="1">The sequence shown here is derived from an EMBL/GenBank/DDBJ whole genome shotgun (WGS) entry which is preliminary data.</text>
</comment>
<dbReference type="Proteomes" id="UP001221898">
    <property type="component" value="Unassembled WGS sequence"/>
</dbReference>
<sequence length="70" mass="7969">MQFVISGGRQGEATRGHDWHARHQPSSHVLNELSQAVSVRLAIKCIESMFYELSVIDIEILCLCNMSYVY</sequence>
<name>A0AAD7WIK8_9TELE</name>
<dbReference type="AlphaFoldDB" id="A0AAD7WIK8"/>
<protein>
    <submittedName>
        <fullName evidence="1">Uncharacterized protein</fullName>
    </submittedName>
</protein>
<organism evidence="1 2">
    <name type="scientific">Aldrovandia affinis</name>
    <dbReference type="NCBI Taxonomy" id="143900"/>
    <lineage>
        <taxon>Eukaryota</taxon>
        <taxon>Metazoa</taxon>
        <taxon>Chordata</taxon>
        <taxon>Craniata</taxon>
        <taxon>Vertebrata</taxon>
        <taxon>Euteleostomi</taxon>
        <taxon>Actinopterygii</taxon>
        <taxon>Neopterygii</taxon>
        <taxon>Teleostei</taxon>
        <taxon>Notacanthiformes</taxon>
        <taxon>Halosauridae</taxon>
        <taxon>Aldrovandia</taxon>
    </lineage>
</organism>
<keyword evidence="2" id="KW-1185">Reference proteome</keyword>
<evidence type="ECO:0000313" key="1">
    <source>
        <dbReference type="EMBL" id="KAJ8398158.1"/>
    </source>
</evidence>